<name>A0AAF1KA89_9HYPH</name>
<dbReference type="GO" id="GO:0016757">
    <property type="term" value="F:glycosyltransferase activity"/>
    <property type="evidence" value="ECO:0007669"/>
    <property type="project" value="UniProtKB-KW"/>
</dbReference>
<sequence length="221" mass="25026">MSRKTAIIVGNGELPTDLSPVVDAADFVLRFNEPKLSIGMSGTRTDLLMLATSSKPMQRRLRDPAFYTSPTFQAAKAVMLVYHPAILRTYHPKPNILSWLKGRRSDWTQQTIERVGSAGKEIRIMPPQFYKAGCTELGVSEADMHRIFPSTGYFGLYHCLQQFPADRWDIKLCGFSWEGWKRHSWDGERQWVANHVAEGRLTLIDSSPTTRLPPLFSLASL</sequence>
<dbReference type="EMBL" id="CP117255">
    <property type="protein sequence ID" value="WFR95856.1"/>
    <property type="molecule type" value="Genomic_DNA"/>
</dbReference>
<organism evidence="1 2">
    <name type="scientific">Rhizobium tumorigenes</name>
    <dbReference type="NCBI Taxonomy" id="2041385"/>
    <lineage>
        <taxon>Bacteria</taxon>
        <taxon>Pseudomonadati</taxon>
        <taxon>Pseudomonadota</taxon>
        <taxon>Alphaproteobacteria</taxon>
        <taxon>Hyphomicrobiales</taxon>
        <taxon>Rhizobiaceae</taxon>
        <taxon>Rhizobium/Agrobacterium group</taxon>
        <taxon>Rhizobium</taxon>
    </lineage>
</organism>
<dbReference type="RefSeq" id="WP_111217460.1">
    <property type="nucleotide sequence ID" value="NZ_CP117255.1"/>
</dbReference>
<dbReference type="Proteomes" id="UP000249499">
    <property type="component" value="Chromosome"/>
</dbReference>
<reference evidence="2" key="2">
    <citation type="journal article" date="2023" name="MicrobiologyOpen">
        <title>Genomics of the tumorigenes clade of the family Rhizobiaceae and description of Rhizobium rhododendri sp. nov.</title>
        <authorList>
            <person name="Kuzmanovic N."/>
            <person name="diCenzo G.C."/>
            <person name="Bunk B."/>
            <person name="Sproeer C."/>
            <person name="Fruehling A."/>
            <person name="Neumann-Schaal M."/>
            <person name="Overmann J."/>
            <person name="Smalla K."/>
        </authorList>
    </citation>
    <scope>NUCLEOTIDE SEQUENCE [LARGE SCALE GENOMIC DNA]</scope>
    <source>
        <strain evidence="2">1078</strain>
    </source>
</reference>
<dbReference type="EC" id="2.4.-.-" evidence="1"/>
<dbReference type="KEGG" id="rtu:PR017_01520"/>
<keyword evidence="1" id="KW-0808">Transferase</keyword>
<keyword evidence="1" id="KW-0328">Glycosyltransferase</keyword>
<dbReference type="InterPro" id="IPR038578">
    <property type="entry name" value="GT29-like_sf"/>
</dbReference>
<dbReference type="Gene3D" id="3.90.1480.20">
    <property type="entry name" value="Glycosyl transferase family 29"/>
    <property type="match status" value="1"/>
</dbReference>
<proteinExistence type="predicted"/>
<reference evidence="1 2" key="1">
    <citation type="journal article" date="2018" name="Sci. Rep.">
        <title>Rhizobium tumorigenes sp. nov., a novel plant tumorigenic bacterium isolated from cane gall tumors on thornless blackberry.</title>
        <authorList>
            <person name="Kuzmanovi N."/>
            <person name="Smalla K."/>
            <person name="Gronow S."/>
            <person name="PuBawska J."/>
        </authorList>
    </citation>
    <scope>NUCLEOTIDE SEQUENCE [LARGE SCALE GENOMIC DNA]</scope>
    <source>
        <strain evidence="1 2">1078</strain>
    </source>
</reference>
<gene>
    <name evidence="1" type="ORF">PR017_01520</name>
</gene>
<evidence type="ECO:0000313" key="1">
    <source>
        <dbReference type="EMBL" id="WFR95856.1"/>
    </source>
</evidence>
<protein>
    <submittedName>
        <fullName evidence="1">Glycosyltransferase family 29 protein</fullName>
        <ecNumber evidence="1">2.4.-.-</ecNumber>
    </submittedName>
</protein>
<evidence type="ECO:0000313" key="2">
    <source>
        <dbReference type="Proteomes" id="UP000249499"/>
    </source>
</evidence>
<dbReference type="AlphaFoldDB" id="A0AAF1KA89"/>
<keyword evidence="2" id="KW-1185">Reference proteome</keyword>
<accession>A0AAF1KA89</accession>